<protein>
    <recommendedName>
        <fullName evidence="4">DUF2631 domain-containing protein</fullName>
    </recommendedName>
</protein>
<evidence type="ECO:0000313" key="3">
    <source>
        <dbReference type="Proteomes" id="UP001500542"/>
    </source>
</evidence>
<reference evidence="3" key="1">
    <citation type="journal article" date="2019" name="Int. J. Syst. Evol. Microbiol.">
        <title>The Global Catalogue of Microorganisms (GCM) 10K type strain sequencing project: providing services to taxonomists for standard genome sequencing and annotation.</title>
        <authorList>
            <consortium name="The Broad Institute Genomics Platform"/>
            <consortium name="The Broad Institute Genome Sequencing Center for Infectious Disease"/>
            <person name="Wu L."/>
            <person name="Ma J."/>
        </authorList>
    </citation>
    <scope>NUCLEOTIDE SEQUENCE [LARGE SCALE GENOMIC DNA]</scope>
    <source>
        <strain evidence="3">JCM 10977</strain>
    </source>
</reference>
<comment type="caution">
    <text evidence="2">The sequence shown here is derived from an EMBL/GenBank/DDBJ whole genome shotgun (WGS) entry which is preliminary data.</text>
</comment>
<evidence type="ECO:0008006" key="4">
    <source>
        <dbReference type="Google" id="ProtNLM"/>
    </source>
</evidence>
<dbReference type="EMBL" id="BAAAHK010000006">
    <property type="protein sequence ID" value="GAA0937449.1"/>
    <property type="molecule type" value="Genomic_DNA"/>
</dbReference>
<keyword evidence="3" id="KW-1185">Reference proteome</keyword>
<name>A0ABP4AKP4_9ACTN</name>
<keyword evidence="1" id="KW-0472">Membrane</keyword>
<feature type="transmembrane region" description="Helical" evidence="1">
    <location>
        <begin position="21"/>
        <end position="40"/>
    </location>
</feature>
<gene>
    <name evidence="2" type="ORF">GCM10009554_25720</name>
</gene>
<keyword evidence="1" id="KW-1133">Transmembrane helix</keyword>
<accession>A0ABP4AKP4</accession>
<sequence>MNDKPVWPADEPWWQFTPRNLATGYLTLGAAALLLIWSGTELLSGTPDRNQTILFVIIAVCGVALLFQSTQGLKKLLRRRNTR</sequence>
<evidence type="ECO:0000256" key="1">
    <source>
        <dbReference type="SAM" id="Phobius"/>
    </source>
</evidence>
<feature type="transmembrane region" description="Helical" evidence="1">
    <location>
        <begin position="52"/>
        <end position="73"/>
    </location>
</feature>
<proteinExistence type="predicted"/>
<organism evidence="2 3">
    <name type="scientific">Kribbella koreensis</name>
    <dbReference type="NCBI Taxonomy" id="57909"/>
    <lineage>
        <taxon>Bacteria</taxon>
        <taxon>Bacillati</taxon>
        <taxon>Actinomycetota</taxon>
        <taxon>Actinomycetes</taxon>
        <taxon>Propionibacteriales</taxon>
        <taxon>Kribbellaceae</taxon>
        <taxon>Kribbella</taxon>
    </lineage>
</organism>
<evidence type="ECO:0000313" key="2">
    <source>
        <dbReference type="EMBL" id="GAA0937449.1"/>
    </source>
</evidence>
<dbReference type="Proteomes" id="UP001500542">
    <property type="component" value="Unassembled WGS sequence"/>
</dbReference>
<dbReference type="RefSeq" id="WP_343968372.1">
    <property type="nucleotide sequence ID" value="NZ_BAAAHK010000006.1"/>
</dbReference>
<keyword evidence="1" id="KW-0812">Transmembrane</keyword>